<accession>A0A0B6S4G2</accession>
<reference evidence="7" key="1">
    <citation type="submission" date="2011-03" db="EMBL/GenBank/DDBJ databases">
        <authorList>
            <person name="Voget S."/>
            <person name="Streit W.R."/>
            <person name="Jaeger K.E."/>
            <person name="Daniel R."/>
        </authorList>
    </citation>
    <scope>NUCLEOTIDE SEQUENCE [LARGE SCALE GENOMIC DNA]</scope>
    <source>
        <strain evidence="7">PG1</strain>
    </source>
</reference>
<evidence type="ECO:0000259" key="5">
    <source>
        <dbReference type="PROSITE" id="PS50977"/>
    </source>
</evidence>
<proteinExistence type="predicted"/>
<keyword evidence="2 4" id="KW-0238">DNA-binding</keyword>
<name>A0A0B6S4G2_BURPL</name>
<dbReference type="PANTHER" id="PTHR47506">
    <property type="entry name" value="TRANSCRIPTIONAL REGULATORY PROTEIN"/>
    <property type="match status" value="1"/>
</dbReference>
<dbReference type="Gene3D" id="1.10.10.60">
    <property type="entry name" value="Homeodomain-like"/>
    <property type="match status" value="1"/>
</dbReference>
<dbReference type="InterPro" id="IPR036271">
    <property type="entry name" value="Tet_transcr_reg_TetR-rel_C_sf"/>
</dbReference>
<evidence type="ECO:0000313" key="6">
    <source>
        <dbReference type="EMBL" id="AJK50563.1"/>
    </source>
</evidence>
<dbReference type="KEGG" id="bgp:BGL_2c25070"/>
<protein>
    <submittedName>
        <fullName evidence="6">Putative transcriptional regulator TetR family</fullName>
    </submittedName>
</protein>
<evidence type="ECO:0000313" key="7">
    <source>
        <dbReference type="Proteomes" id="UP000031838"/>
    </source>
</evidence>
<evidence type="ECO:0000256" key="2">
    <source>
        <dbReference type="ARBA" id="ARBA00023125"/>
    </source>
</evidence>
<dbReference type="Gene3D" id="1.10.357.10">
    <property type="entry name" value="Tetracycline Repressor, domain 2"/>
    <property type="match status" value="1"/>
</dbReference>
<dbReference type="AlphaFoldDB" id="A0A0B6S4G2"/>
<feature type="DNA-binding region" description="H-T-H motif" evidence="4">
    <location>
        <begin position="34"/>
        <end position="53"/>
    </location>
</feature>
<gene>
    <name evidence="6" type="ORF">BGL_2c25070</name>
</gene>
<dbReference type="OrthoDB" id="9798857at2"/>
<reference evidence="6 7" key="2">
    <citation type="journal article" date="2016" name="Appl. Microbiol. Biotechnol.">
        <title>Mutations improving production and secretion of extracellular lipase by Burkholderia glumae PG1.</title>
        <authorList>
            <person name="Knapp A."/>
            <person name="Voget S."/>
            <person name="Gao R."/>
            <person name="Zaburannyi N."/>
            <person name="Krysciak D."/>
            <person name="Breuer M."/>
            <person name="Hauer B."/>
            <person name="Streit W.R."/>
            <person name="Muller R."/>
            <person name="Daniel R."/>
            <person name="Jaeger K.E."/>
        </authorList>
    </citation>
    <scope>NUCLEOTIDE SEQUENCE [LARGE SCALE GENOMIC DNA]</scope>
    <source>
        <strain evidence="6 7">PG1</strain>
    </source>
</reference>
<dbReference type="Proteomes" id="UP000031838">
    <property type="component" value="Chromosome 2"/>
</dbReference>
<dbReference type="SUPFAM" id="SSF48498">
    <property type="entry name" value="Tetracyclin repressor-like, C-terminal domain"/>
    <property type="match status" value="1"/>
</dbReference>
<dbReference type="SUPFAM" id="SSF46689">
    <property type="entry name" value="Homeodomain-like"/>
    <property type="match status" value="1"/>
</dbReference>
<dbReference type="InterPro" id="IPR009057">
    <property type="entry name" value="Homeodomain-like_sf"/>
</dbReference>
<organism evidence="6 7">
    <name type="scientific">Burkholderia plantarii</name>
    <dbReference type="NCBI Taxonomy" id="41899"/>
    <lineage>
        <taxon>Bacteria</taxon>
        <taxon>Pseudomonadati</taxon>
        <taxon>Pseudomonadota</taxon>
        <taxon>Betaproteobacteria</taxon>
        <taxon>Burkholderiales</taxon>
        <taxon>Burkholderiaceae</taxon>
        <taxon>Burkholderia</taxon>
    </lineage>
</organism>
<dbReference type="PROSITE" id="PS50977">
    <property type="entry name" value="HTH_TETR_2"/>
    <property type="match status" value="1"/>
</dbReference>
<dbReference type="RefSeq" id="WP_042628823.1">
    <property type="nucleotide sequence ID" value="NZ_BSTO01000006.1"/>
</dbReference>
<evidence type="ECO:0000256" key="1">
    <source>
        <dbReference type="ARBA" id="ARBA00023015"/>
    </source>
</evidence>
<dbReference type="KEGG" id="bpla:bpln_2g25360"/>
<keyword evidence="1" id="KW-0805">Transcription regulation</keyword>
<keyword evidence="7" id="KW-1185">Reference proteome</keyword>
<dbReference type="GO" id="GO:0003677">
    <property type="term" value="F:DNA binding"/>
    <property type="evidence" value="ECO:0007669"/>
    <property type="project" value="UniProtKB-UniRule"/>
</dbReference>
<evidence type="ECO:0000256" key="3">
    <source>
        <dbReference type="ARBA" id="ARBA00023163"/>
    </source>
</evidence>
<dbReference type="PANTHER" id="PTHR47506:SF7">
    <property type="entry name" value="TRANSCRIPTIONAL REGULATORY PROTEIN"/>
    <property type="match status" value="1"/>
</dbReference>
<dbReference type="HOGENOM" id="CLU_069356_28_2_4"/>
<keyword evidence="3" id="KW-0804">Transcription</keyword>
<feature type="domain" description="HTH tetR-type" evidence="5">
    <location>
        <begin position="11"/>
        <end position="71"/>
    </location>
</feature>
<dbReference type="InterPro" id="IPR001647">
    <property type="entry name" value="HTH_TetR"/>
</dbReference>
<dbReference type="EMBL" id="CP002581">
    <property type="protein sequence ID" value="AJK50563.1"/>
    <property type="molecule type" value="Genomic_DNA"/>
</dbReference>
<evidence type="ECO:0000256" key="4">
    <source>
        <dbReference type="PROSITE-ProRule" id="PRU00335"/>
    </source>
</evidence>
<dbReference type="Pfam" id="PF00440">
    <property type="entry name" value="TetR_N"/>
    <property type="match status" value="1"/>
</dbReference>
<sequence length="195" mass="20526">MSQPASGDRKAASRARILEVGGRAVRRAGFHGVGIADVMKEAGLTHGGFYAHFASRDALLCAAVERAAADSIAAMETQAHRLVAAGVSPFHAMLETYLYEGVIADRECGCAMAALSSEMPIQSEPVAAASREVARRLQRHVQRALPPELPADAAWAITAALLGALQLARTLGDNDEGRAVLAATKRELLARYAPA</sequence>